<dbReference type="Gene3D" id="1.20.1280.290">
    <property type="match status" value="1"/>
</dbReference>
<gene>
    <name evidence="6" type="ORF">C4544_06390</name>
</gene>
<evidence type="ECO:0000313" key="7">
    <source>
        <dbReference type="Proteomes" id="UP000285655"/>
    </source>
</evidence>
<organism evidence="6 7">
    <name type="scientific">candidate division WS5 bacterium</name>
    <dbReference type="NCBI Taxonomy" id="2093353"/>
    <lineage>
        <taxon>Bacteria</taxon>
        <taxon>candidate division WS5</taxon>
    </lineage>
</organism>
<evidence type="ECO:0000256" key="2">
    <source>
        <dbReference type="ARBA" id="ARBA00022692"/>
    </source>
</evidence>
<comment type="subcellular location">
    <subcellularLocation>
        <location evidence="1">Membrane</location>
        <topology evidence="1">Multi-pass membrane protein</topology>
    </subcellularLocation>
</comment>
<name>A0A419DA70_9BACT</name>
<dbReference type="Proteomes" id="UP000285655">
    <property type="component" value="Unassembled WGS sequence"/>
</dbReference>
<evidence type="ECO:0000256" key="5">
    <source>
        <dbReference type="SAM" id="Phobius"/>
    </source>
</evidence>
<keyword evidence="2 5" id="KW-0812">Transmembrane</keyword>
<dbReference type="AlphaFoldDB" id="A0A419DA70"/>
<feature type="transmembrane region" description="Helical" evidence="5">
    <location>
        <begin position="63"/>
        <end position="85"/>
    </location>
</feature>
<evidence type="ECO:0000256" key="4">
    <source>
        <dbReference type="ARBA" id="ARBA00023136"/>
    </source>
</evidence>
<comment type="caution">
    <text evidence="6">The sequence shown here is derived from an EMBL/GenBank/DDBJ whole genome shotgun (WGS) entry which is preliminary data.</text>
</comment>
<dbReference type="GO" id="GO:0016020">
    <property type="term" value="C:membrane"/>
    <property type="evidence" value="ECO:0007669"/>
    <property type="project" value="UniProtKB-SubCell"/>
</dbReference>
<accession>A0A419DA70</accession>
<keyword evidence="3 5" id="KW-1133">Transmembrane helix</keyword>
<feature type="transmembrane region" description="Helical" evidence="5">
    <location>
        <begin position="6"/>
        <end position="25"/>
    </location>
</feature>
<protein>
    <submittedName>
        <fullName evidence="6">PQ-loop repeat-containing protein</fullName>
    </submittedName>
</protein>
<evidence type="ECO:0000256" key="3">
    <source>
        <dbReference type="ARBA" id="ARBA00022989"/>
    </source>
</evidence>
<sequence>MFNLFISYASILAYIAFSVDLLMQILKIHKRKSSDDVSPWGVGTRLVGSTALFVKFFTVQDPFLIIGQGLFSLTILAYLLTVVYFKSKDAALETAE</sequence>
<reference evidence="6 7" key="1">
    <citation type="journal article" date="2017" name="ISME J.">
        <title>Energy and carbon metabolisms in a deep terrestrial subsurface fluid microbial community.</title>
        <authorList>
            <person name="Momper L."/>
            <person name="Jungbluth S.P."/>
            <person name="Lee M.D."/>
            <person name="Amend J.P."/>
        </authorList>
    </citation>
    <scope>NUCLEOTIDE SEQUENCE [LARGE SCALE GENOMIC DNA]</scope>
    <source>
        <strain evidence="6">SURF_29</strain>
    </source>
</reference>
<proteinExistence type="predicted"/>
<dbReference type="InterPro" id="IPR006603">
    <property type="entry name" value="PQ-loop_rpt"/>
</dbReference>
<keyword evidence="4 5" id="KW-0472">Membrane</keyword>
<evidence type="ECO:0000313" key="6">
    <source>
        <dbReference type="EMBL" id="RJO59970.1"/>
    </source>
</evidence>
<dbReference type="EMBL" id="QZJW01000055">
    <property type="protein sequence ID" value="RJO59970.1"/>
    <property type="molecule type" value="Genomic_DNA"/>
</dbReference>
<dbReference type="Pfam" id="PF04193">
    <property type="entry name" value="PQ-loop"/>
    <property type="match status" value="1"/>
</dbReference>
<evidence type="ECO:0000256" key="1">
    <source>
        <dbReference type="ARBA" id="ARBA00004141"/>
    </source>
</evidence>